<dbReference type="Pfam" id="PF01810">
    <property type="entry name" value="LysE"/>
    <property type="match status" value="1"/>
</dbReference>
<organism evidence="7 8">
    <name type="scientific">Roseibium aggregatum</name>
    <dbReference type="NCBI Taxonomy" id="187304"/>
    <lineage>
        <taxon>Bacteria</taxon>
        <taxon>Pseudomonadati</taxon>
        <taxon>Pseudomonadota</taxon>
        <taxon>Alphaproteobacteria</taxon>
        <taxon>Hyphomicrobiales</taxon>
        <taxon>Stappiaceae</taxon>
        <taxon>Roseibium</taxon>
    </lineage>
</organism>
<evidence type="ECO:0000313" key="8">
    <source>
        <dbReference type="Proteomes" id="UP000598467"/>
    </source>
</evidence>
<evidence type="ECO:0000256" key="6">
    <source>
        <dbReference type="SAM" id="Phobius"/>
    </source>
</evidence>
<dbReference type="RefSeq" id="WP_190292251.1">
    <property type="nucleotide sequence ID" value="NZ_JABFCZ010000015.1"/>
</dbReference>
<dbReference type="AlphaFoldDB" id="A0A926NU95"/>
<dbReference type="PANTHER" id="PTHR30086:SF20">
    <property type="entry name" value="ARGININE EXPORTER PROTEIN ARGO-RELATED"/>
    <property type="match status" value="1"/>
</dbReference>
<evidence type="ECO:0000313" key="7">
    <source>
        <dbReference type="EMBL" id="MBD1547497.1"/>
    </source>
</evidence>
<evidence type="ECO:0000256" key="4">
    <source>
        <dbReference type="ARBA" id="ARBA00022989"/>
    </source>
</evidence>
<feature type="transmembrane region" description="Helical" evidence="6">
    <location>
        <begin position="157"/>
        <end position="176"/>
    </location>
</feature>
<sequence>MILLSTLLQLSVIHILMAMIPGPNTVVVSYCSATVSRRAGLVAVAGVSSATFLWVLLSLLGAGAILAQAGDAFRILRLAGAAYLVYAGIRMLMSGGSRSNTVPRQVYRSPFKAGFLTTLSNPKSAVFWTSVFALVLPAGAPVWFYAAVLALMTVQSALWYGGVALLLSTNLIRTWYARLGSSLDRVAGGFMVFFGLKIANDVRAEIAARMV</sequence>
<feature type="transmembrane region" description="Helical" evidence="6">
    <location>
        <begin position="41"/>
        <end position="63"/>
    </location>
</feature>
<name>A0A926NU95_9HYPH</name>
<keyword evidence="2" id="KW-1003">Cell membrane</keyword>
<dbReference type="Proteomes" id="UP000598467">
    <property type="component" value="Unassembled WGS sequence"/>
</dbReference>
<keyword evidence="5 6" id="KW-0472">Membrane</keyword>
<evidence type="ECO:0000256" key="1">
    <source>
        <dbReference type="ARBA" id="ARBA00004651"/>
    </source>
</evidence>
<dbReference type="PANTHER" id="PTHR30086">
    <property type="entry name" value="ARGININE EXPORTER PROTEIN ARGO"/>
    <property type="match status" value="1"/>
</dbReference>
<evidence type="ECO:0000256" key="5">
    <source>
        <dbReference type="ARBA" id="ARBA00023136"/>
    </source>
</evidence>
<comment type="caution">
    <text evidence="7">The sequence shown here is derived from an EMBL/GenBank/DDBJ whole genome shotgun (WGS) entry which is preliminary data.</text>
</comment>
<keyword evidence="3 6" id="KW-0812">Transmembrane</keyword>
<comment type="subcellular location">
    <subcellularLocation>
        <location evidence="1">Cell membrane</location>
        <topology evidence="1">Multi-pass membrane protein</topology>
    </subcellularLocation>
</comment>
<protein>
    <submittedName>
        <fullName evidence="7">LysE family translocator</fullName>
    </submittedName>
</protein>
<feature type="transmembrane region" description="Helical" evidence="6">
    <location>
        <begin position="125"/>
        <end position="145"/>
    </location>
</feature>
<dbReference type="GO" id="GO:0015171">
    <property type="term" value="F:amino acid transmembrane transporter activity"/>
    <property type="evidence" value="ECO:0007669"/>
    <property type="project" value="TreeGrafter"/>
</dbReference>
<dbReference type="InterPro" id="IPR001123">
    <property type="entry name" value="LeuE-type"/>
</dbReference>
<keyword evidence="4 6" id="KW-1133">Transmembrane helix</keyword>
<dbReference type="GO" id="GO:0005886">
    <property type="term" value="C:plasma membrane"/>
    <property type="evidence" value="ECO:0007669"/>
    <property type="project" value="UniProtKB-SubCell"/>
</dbReference>
<gene>
    <name evidence="7" type="ORF">HK439_14615</name>
</gene>
<proteinExistence type="predicted"/>
<dbReference type="EMBL" id="JABFCZ010000015">
    <property type="protein sequence ID" value="MBD1547497.1"/>
    <property type="molecule type" value="Genomic_DNA"/>
</dbReference>
<evidence type="ECO:0000256" key="2">
    <source>
        <dbReference type="ARBA" id="ARBA00022475"/>
    </source>
</evidence>
<evidence type="ECO:0000256" key="3">
    <source>
        <dbReference type="ARBA" id="ARBA00022692"/>
    </source>
</evidence>
<accession>A0A926NU95</accession>
<reference evidence="7" key="1">
    <citation type="submission" date="2020-05" db="EMBL/GenBank/DDBJ databases">
        <title>Identification of trans-AT polyketide cluster in two marine bacteria, producers of a novel glutaramide-containing polyketide sesbanimide D and analogs.</title>
        <authorList>
            <person name="Kacar D."/>
            <person name="Rodriguez P."/>
            <person name="Canedo L."/>
            <person name="Gonzalez E."/>
            <person name="Galan B."/>
            <person name="De La Calle F."/>
            <person name="Garcia J.L."/>
        </authorList>
    </citation>
    <scope>NUCLEOTIDE SEQUENCE</scope>
    <source>
        <strain evidence="7">PHM038</strain>
    </source>
</reference>
<feature type="transmembrane region" description="Helical" evidence="6">
    <location>
        <begin position="75"/>
        <end position="93"/>
    </location>
</feature>